<gene>
    <name evidence="4" type="ORF">H9641_05645</name>
</gene>
<evidence type="ECO:0000313" key="4">
    <source>
        <dbReference type="EMBL" id="MBD7980203.1"/>
    </source>
</evidence>
<accession>A0ABR8TXL3</accession>
<dbReference type="Pfam" id="PF05949">
    <property type="entry name" value="DUF881"/>
    <property type="match status" value="1"/>
</dbReference>
<dbReference type="RefSeq" id="WP_191801948.1">
    <property type="nucleotide sequence ID" value="NZ_JACSQF010000004.1"/>
</dbReference>
<reference evidence="4 5" key="1">
    <citation type="submission" date="2020-08" db="EMBL/GenBank/DDBJ databases">
        <title>A Genomic Blueprint of the Chicken Gut Microbiome.</title>
        <authorList>
            <person name="Gilroy R."/>
            <person name="Ravi A."/>
            <person name="Getino M."/>
            <person name="Pursley I."/>
            <person name="Horton D.L."/>
            <person name="Alikhan N.-F."/>
            <person name="Baker D."/>
            <person name="Gharbi K."/>
            <person name="Hall N."/>
            <person name="Watson M."/>
            <person name="Adriaenssens E.M."/>
            <person name="Foster-Nyarko E."/>
            <person name="Jarju S."/>
            <person name="Secka A."/>
            <person name="Antonio M."/>
            <person name="Oren A."/>
            <person name="Chaudhuri R."/>
            <person name="La Ragione R.M."/>
            <person name="Hildebrand F."/>
            <person name="Pallen M.J."/>
        </authorList>
    </citation>
    <scope>NUCLEOTIDE SEQUENCE [LARGE SCALE GENOMIC DNA]</scope>
    <source>
        <strain evidence="4 5">Sa2CUA9</strain>
    </source>
</reference>
<dbReference type="PANTHER" id="PTHR37313">
    <property type="entry name" value="UPF0749 PROTEIN RV1825"/>
    <property type="match status" value="1"/>
</dbReference>
<comment type="caution">
    <text evidence="4">The sequence shown here is derived from an EMBL/GenBank/DDBJ whole genome shotgun (WGS) entry which is preliminary data.</text>
</comment>
<dbReference type="InterPro" id="IPR010273">
    <property type="entry name" value="DUF881"/>
</dbReference>
<sequence length="278" mass="29498">MDRRHGATHDTGGAGAEDAPSSTAGEPAVTAATRPLTRARRIRSSVTVLLVLGLSGLMFSASARLAQGQEGRHPENLTDLVQSEERRVEDMTEKVVGLEVEVSRLAAGTGQTETESPELVERTGIVSGAVAVTGPGLSVTLDDAPLTQDHSKARVDDLVVHQQDLQEVINALWAGGAEAMTLQGQRVTPTTAFRCVGNVLNLHGRVFSPPYTVSAVGDPVQLQKALDRSDAIDIYKQYVDEYGLGWKVDKSDSLLMPVFEGAPDLKYARVAGSADEGA</sequence>
<keyword evidence="5" id="KW-1185">Reference proteome</keyword>
<dbReference type="Proteomes" id="UP000655570">
    <property type="component" value="Unassembled WGS sequence"/>
</dbReference>
<dbReference type="EMBL" id="JACSQF010000004">
    <property type="protein sequence ID" value="MBD7980203.1"/>
    <property type="molecule type" value="Genomic_DNA"/>
</dbReference>
<proteinExistence type="inferred from homology"/>
<evidence type="ECO:0000313" key="5">
    <source>
        <dbReference type="Proteomes" id="UP000655570"/>
    </source>
</evidence>
<feature type="region of interest" description="Disordered" evidence="2">
    <location>
        <begin position="1"/>
        <end position="33"/>
    </location>
</feature>
<keyword evidence="3" id="KW-1133">Transmembrane helix</keyword>
<evidence type="ECO:0000256" key="2">
    <source>
        <dbReference type="SAM" id="MobiDB-lite"/>
    </source>
</evidence>
<name>A0ABR8TXL3_9CELL</name>
<feature type="transmembrane region" description="Helical" evidence="3">
    <location>
        <begin position="46"/>
        <end position="66"/>
    </location>
</feature>
<keyword evidence="3" id="KW-0472">Membrane</keyword>
<comment type="similarity">
    <text evidence="1">Belongs to the UPF0749 family.</text>
</comment>
<evidence type="ECO:0000256" key="3">
    <source>
        <dbReference type="SAM" id="Phobius"/>
    </source>
</evidence>
<organism evidence="4 5">
    <name type="scientific">Oerskovia merdavium</name>
    <dbReference type="NCBI Taxonomy" id="2762227"/>
    <lineage>
        <taxon>Bacteria</taxon>
        <taxon>Bacillati</taxon>
        <taxon>Actinomycetota</taxon>
        <taxon>Actinomycetes</taxon>
        <taxon>Micrococcales</taxon>
        <taxon>Cellulomonadaceae</taxon>
        <taxon>Oerskovia</taxon>
    </lineage>
</organism>
<keyword evidence="3" id="KW-0812">Transmembrane</keyword>
<dbReference type="Gene3D" id="3.30.70.1880">
    <property type="entry name" value="Protein of unknown function DUF881"/>
    <property type="match status" value="1"/>
</dbReference>
<evidence type="ECO:0000256" key="1">
    <source>
        <dbReference type="ARBA" id="ARBA00009108"/>
    </source>
</evidence>
<dbReference type="PANTHER" id="PTHR37313:SF4">
    <property type="entry name" value="CONSERVED MEMBRANE PROTEIN-RELATED"/>
    <property type="match status" value="1"/>
</dbReference>
<protein>
    <submittedName>
        <fullName evidence="4">DUF881 domain-containing protein</fullName>
    </submittedName>
</protein>